<name>A0A9P8WD20_9HYPO</name>
<feature type="transmembrane region" description="Helical" evidence="8">
    <location>
        <begin position="185"/>
        <end position="204"/>
    </location>
</feature>
<evidence type="ECO:0000256" key="6">
    <source>
        <dbReference type="ARBA" id="ARBA00023136"/>
    </source>
</evidence>
<evidence type="ECO:0000256" key="5">
    <source>
        <dbReference type="ARBA" id="ARBA00022989"/>
    </source>
</evidence>
<protein>
    <recommendedName>
        <fullName evidence="14">Calcium permeable stress-gated cation channel 1</fullName>
    </recommendedName>
</protein>
<feature type="compositionally biased region" description="Basic and acidic residues" evidence="7">
    <location>
        <begin position="329"/>
        <end position="343"/>
    </location>
</feature>
<comment type="similarity">
    <text evidence="2">Belongs to the CSC1 (TC 1.A.17) family.</text>
</comment>
<dbReference type="Proteomes" id="UP000777438">
    <property type="component" value="Unassembled WGS sequence"/>
</dbReference>
<evidence type="ECO:0000259" key="9">
    <source>
        <dbReference type="Pfam" id="PF02714"/>
    </source>
</evidence>
<dbReference type="InterPro" id="IPR032880">
    <property type="entry name" value="CSC1/OSCA1-like_N"/>
</dbReference>
<proteinExistence type="inferred from homology"/>
<dbReference type="PANTHER" id="PTHR13018">
    <property type="entry name" value="PROBABLE MEMBRANE PROTEIN DUF221-RELATED"/>
    <property type="match status" value="1"/>
</dbReference>
<feature type="transmembrane region" description="Helical" evidence="8">
    <location>
        <begin position="448"/>
        <end position="470"/>
    </location>
</feature>
<dbReference type="EMBL" id="JAGPYM010000004">
    <property type="protein sequence ID" value="KAH6895624.1"/>
    <property type="molecule type" value="Genomic_DNA"/>
</dbReference>
<feature type="transmembrane region" description="Helical" evidence="8">
    <location>
        <begin position="490"/>
        <end position="519"/>
    </location>
</feature>
<evidence type="ECO:0008006" key="14">
    <source>
        <dbReference type="Google" id="ProtNLM"/>
    </source>
</evidence>
<evidence type="ECO:0000256" key="1">
    <source>
        <dbReference type="ARBA" id="ARBA00004141"/>
    </source>
</evidence>
<feature type="transmembrane region" description="Helical" evidence="8">
    <location>
        <begin position="635"/>
        <end position="656"/>
    </location>
</feature>
<keyword evidence="5 8" id="KW-1133">Transmembrane helix</keyword>
<evidence type="ECO:0000313" key="13">
    <source>
        <dbReference type="Proteomes" id="UP000777438"/>
    </source>
</evidence>
<dbReference type="Pfam" id="PF14703">
    <property type="entry name" value="PHM7_cyt"/>
    <property type="match status" value="1"/>
</dbReference>
<evidence type="ECO:0000259" key="11">
    <source>
        <dbReference type="Pfam" id="PF14703"/>
    </source>
</evidence>
<dbReference type="InterPro" id="IPR027815">
    <property type="entry name" value="CSC1/OSCA1-like_cyt"/>
</dbReference>
<evidence type="ECO:0000256" key="7">
    <source>
        <dbReference type="SAM" id="MobiDB-lite"/>
    </source>
</evidence>
<keyword evidence="13" id="KW-1185">Reference proteome</keyword>
<evidence type="ECO:0000259" key="10">
    <source>
        <dbReference type="Pfam" id="PF13967"/>
    </source>
</evidence>
<keyword evidence="3" id="KW-0813">Transport</keyword>
<evidence type="ECO:0000313" key="12">
    <source>
        <dbReference type="EMBL" id="KAH6895624.1"/>
    </source>
</evidence>
<feature type="region of interest" description="Disordered" evidence="7">
    <location>
        <begin position="301"/>
        <end position="343"/>
    </location>
</feature>
<comment type="subcellular location">
    <subcellularLocation>
        <location evidence="1">Membrane</location>
        <topology evidence="1">Multi-pass membrane protein</topology>
    </subcellularLocation>
</comment>
<feature type="transmembrane region" description="Helical" evidence="8">
    <location>
        <begin position="662"/>
        <end position="679"/>
    </location>
</feature>
<feature type="transmembrane region" description="Helical" evidence="8">
    <location>
        <begin position="540"/>
        <end position="567"/>
    </location>
</feature>
<evidence type="ECO:0000256" key="2">
    <source>
        <dbReference type="ARBA" id="ARBA00007779"/>
    </source>
</evidence>
<keyword evidence="6 8" id="KW-0472">Membrane</keyword>
<dbReference type="InterPro" id="IPR045122">
    <property type="entry name" value="Csc1-like"/>
</dbReference>
<feature type="transmembrane region" description="Helical" evidence="8">
    <location>
        <begin position="700"/>
        <end position="720"/>
    </location>
</feature>
<feature type="transmembrane region" description="Helical" evidence="8">
    <location>
        <begin position="726"/>
        <end position="745"/>
    </location>
</feature>
<feature type="transmembrane region" description="Helical" evidence="8">
    <location>
        <begin position="109"/>
        <end position="127"/>
    </location>
</feature>
<dbReference type="OrthoDB" id="1689567at2759"/>
<evidence type="ECO:0000256" key="8">
    <source>
        <dbReference type="SAM" id="Phobius"/>
    </source>
</evidence>
<evidence type="ECO:0000256" key="4">
    <source>
        <dbReference type="ARBA" id="ARBA00022692"/>
    </source>
</evidence>
<dbReference type="AlphaFoldDB" id="A0A9P8WD20"/>
<feature type="domain" description="CSC1/OSCA1-like cytosolic" evidence="11">
    <location>
        <begin position="226"/>
        <end position="433"/>
    </location>
</feature>
<accession>A0A9P8WD20</accession>
<dbReference type="PANTHER" id="PTHR13018:SF5">
    <property type="entry name" value="RE44586P"/>
    <property type="match status" value="1"/>
</dbReference>
<gene>
    <name evidence="12" type="ORF">B0T10DRAFT_222577</name>
</gene>
<feature type="transmembrane region" description="Helical" evidence="8">
    <location>
        <begin position="587"/>
        <end position="614"/>
    </location>
</feature>
<feature type="transmembrane region" description="Helical" evidence="8">
    <location>
        <begin position="31"/>
        <end position="52"/>
    </location>
</feature>
<evidence type="ECO:0000256" key="3">
    <source>
        <dbReference type="ARBA" id="ARBA00022448"/>
    </source>
</evidence>
<dbReference type="InterPro" id="IPR003864">
    <property type="entry name" value="CSC1/OSCA1-like_7TM"/>
</dbReference>
<dbReference type="GO" id="GO:0005886">
    <property type="term" value="C:plasma membrane"/>
    <property type="evidence" value="ECO:0007669"/>
    <property type="project" value="TreeGrafter"/>
</dbReference>
<feature type="compositionally biased region" description="Low complexity" evidence="7">
    <location>
        <begin position="301"/>
        <end position="315"/>
    </location>
</feature>
<comment type="caution">
    <text evidence="12">The sequence shown here is derived from an EMBL/GenBank/DDBJ whole genome shotgun (WGS) entry which is preliminary data.</text>
</comment>
<feature type="domain" description="CSC1/OSCA1-like 7TM region" evidence="9">
    <location>
        <begin position="444"/>
        <end position="719"/>
    </location>
</feature>
<dbReference type="Pfam" id="PF02714">
    <property type="entry name" value="RSN1_7TM"/>
    <property type="match status" value="1"/>
</dbReference>
<reference evidence="12 13" key="1">
    <citation type="journal article" date="2021" name="Nat. Commun.">
        <title>Genetic determinants of endophytism in the Arabidopsis root mycobiome.</title>
        <authorList>
            <person name="Mesny F."/>
            <person name="Miyauchi S."/>
            <person name="Thiergart T."/>
            <person name="Pickel B."/>
            <person name="Atanasova L."/>
            <person name="Karlsson M."/>
            <person name="Huettel B."/>
            <person name="Barry K.W."/>
            <person name="Haridas S."/>
            <person name="Chen C."/>
            <person name="Bauer D."/>
            <person name="Andreopoulos W."/>
            <person name="Pangilinan J."/>
            <person name="LaButti K."/>
            <person name="Riley R."/>
            <person name="Lipzen A."/>
            <person name="Clum A."/>
            <person name="Drula E."/>
            <person name="Henrissat B."/>
            <person name="Kohler A."/>
            <person name="Grigoriev I.V."/>
            <person name="Martin F.M."/>
            <person name="Hacquard S."/>
        </authorList>
    </citation>
    <scope>NUCLEOTIDE SEQUENCE [LARGE SCALE GENOMIC DNA]</scope>
    <source>
        <strain evidence="12 13">MPI-CAGE-CH-0241</strain>
    </source>
</reference>
<organism evidence="12 13">
    <name type="scientific">Thelonectria olida</name>
    <dbReference type="NCBI Taxonomy" id="1576542"/>
    <lineage>
        <taxon>Eukaryota</taxon>
        <taxon>Fungi</taxon>
        <taxon>Dikarya</taxon>
        <taxon>Ascomycota</taxon>
        <taxon>Pezizomycotina</taxon>
        <taxon>Sordariomycetes</taxon>
        <taxon>Hypocreomycetidae</taxon>
        <taxon>Hypocreales</taxon>
        <taxon>Nectriaceae</taxon>
        <taxon>Thelonectria</taxon>
    </lineage>
</organism>
<feature type="domain" description="CSC1/OSCA1-like N-terminal transmembrane" evidence="10">
    <location>
        <begin position="27"/>
        <end position="204"/>
    </location>
</feature>
<dbReference type="GO" id="GO:0005227">
    <property type="term" value="F:calcium-activated cation channel activity"/>
    <property type="evidence" value="ECO:0007669"/>
    <property type="project" value="InterPro"/>
</dbReference>
<keyword evidence="4 8" id="KW-0812">Transmembrane</keyword>
<sequence length="823" mass="93856">MQSDDPENGCRDGDLGDSIRPQQDKSLQVQLVLSLVIGVSAFLAFVILRPRWPALYAARKRRLDAASNLPPLSDSAFGWIPQLYKVTEEQVLASAGLDAFVFLTFFKMAIRLFSIMAFFATVVLLPINKYCDNFDFKWGANKDVSNIAGTFDPFAESSQIPIAIEGVDLFKGGGNEDKSMEKKFLWSYVLFTYFFVALTVYFVNWDTFRIIRYRQEYLGSQSTVTDRTFRLTGIPSDQRSEEQIKAIMEKLNIGTVDSVIVCRDWKKLDDLVELRDKTLRKLETAWAQYVKYQRDNAKGSNFLSLPGSQSSSNNSARHNIDEESAENGHLLDPERDQTGWDEEGRPQVRLRYGFFGLRFRNIDAIDYYEEKLRRLDAEVVSARKKKYTPTDMAIVTMDSVASCQMIIQARIDPRPGRLLTKPTPAPSDLVWRNTYAPRGLRRLKSWTVTIFITFLTLVWIFPTAFLASLMSLCTVNKALPKFAAWLKDHAILLSLFQNGVPTLTVSLLNVAVPYLYDWLSNCQGMISQGDVELSVISKNFFFTFFNTFFVFAISRTGLDFLTVLRGFLKDTSKIPIAIARDVNDLAIFYTCFIMLQGIGLMPFRILEVGSVFLYPFSRIMSKTPRDFAELKQPPVFQYGFFLPTSLLVFNLCLIYSVLTYGFVILIMGTIYFALGYFTFKYMVLYAMDQPQHATGGAWRIICYRIIIGLVVFEVVMLGWIALLSAFVQSVCILPLIPFTLWYGHYIKQRFEPLTKYIALRAIRGTEDSEEEAVSDEPSDDELERPSRAIIRRGSTLDEDREKGWAFVNPSLTVPYVIAIHDSA</sequence>
<dbReference type="Pfam" id="PF13967">
    <property type="entry name" value="RSN1_TM"/>
    <property type="match status" value="1"/>
</dbReference>